<keyword evidence="2" id="KW-1185">Reference proteome</keyword>
<reference evidence="1" key="1">
    <citation type="submission" date="2021-06" db="EMBL/GenBank/DDBJ databases">
        <authorList>
            <person name="Kallberg Y."/>
            <person name="Tangrot J."/>
            <person name="Rosling A."/>
        </authorList>
    </citation>
    <scope>NUCLEOTIDE SEQUENCE</scope>
    <source>
        <strain evidence="1">MA461A</strain>
    </source>
</reference>
<proteinExistence type="predicted"/>
<accession>A0ACA9SH22</accession>
<dbReference type="Proteomes" id="UP000789920">
    <property type="component" value="Unassembled WGS sequence"/>
</dbReference>
<evidence type="ECO:0000313" key="1">
    <source>
        <dbReference type="EMBL" id="CAG8838535.1"/>
    </source>
</evidence>
<evidence type="ECO:0000313" key="2">
    <source>
        <dbReference type="Proteomes" id="UP000789920"/>
    </source>
</evidence>
<organism evidence="1 2">
    <name type="scientific">Racocetra persica</name>
    <dbReference type="NCBI Taxonomy" id="160502"/>
    <lineage>
        <taxon>Eukaryota</taxon>
        <taxon>Fungi</taxon>
        <taxon>Fungi incertae sedis</taxon>
        <taxon>Mucoromycota</taxon>
        <taxon>Glomeromycotina</taxon>
        <taxon>Glomeromycetes</taxon>
        <taxon>Diversisporales</taxon>
        <taxon>Gigasporaceae</taxon>
        <taxon>Racocetra</taxon>
    </lineage>
</organism>
<protein>
    <submittedName>
        <fullName evidence="1">6681_t:CDS:1</fullName>
    </submittedName>
</protein>
<dbReference type="EMBL" id="CAJVQC010120861">
    <property type="protein sequence ID" value="CAG8838535.1"/>
    <property type="molecule type" value="Genomic_DNA"/>
</dbReference>
<name>A0ACA9SH22_9GLOM</name>
<gene>
    <name evidence="1" type="ORF">RPERSI_LOCUS30707</name>
</gene>
<sequence>MRKTLTVLTGDSNVTMIITDRELALINAISTVFPNARYQLCIWYIFRNMKNRLK</sequence>
<comment type="caution">
    <text evidence="1">The sequence shown here is derived from an EMBL/GenBank/DDBJ whole genome shotgun (WGS) entry which is preliminary data.</text>
</comment>
<feature type="non-terminal residue" evidence="1">
    <location>
        <position position="54"/>
    </location>
</feature>